<evidence type="ECO:0000256" key="5">
    <source>
        <dbReference type="SAM" id="Phobius"/>
    </source>
</evidence>
<reference evidence="6 7" key="1">
    <citation type="journal article" date="2012" name="Science">
        <title>Ecological populations of bacteria act as socially cohesive units of antibiotic production and resistance.</title>
        <authorList>
            <person name="Cordero O.X."/>
            <person name="Wildschutte H."/>
            <person name="Kirkup B."/>
            <person name="Proehl S."/>
            <person name="Ngo L."/>
            <person name="Hussain F."/>
            <person name="Le Roux F."/>
            <person name="Mincer T."/>
            <person name="Polz M.F."/>
        </authorList>
    </citation>
    <scope>NUCLEOTIDE SEQUENCE [LARGE SCALE GENOMIC DNA]</scope>
    <source>
        <strain evidence="6 7">1S-45</strain>
    </source>
</reference>
<dbReference type="OrthoDB" id="5461070at2"/>
<dbReference type="STRING" id="1188252.A1QC_05120"/>
<comment type="caution">
    <text evidence="6">The sequence shown here is derived from an EMBL/GenBank/DDBJ whole genome shotgun (WGS) entry which is preliminary data.</text>
</comment>
<keyword evidence="3 5" id="KW-1133">Transmembrane helix</keyword>
<proteinExistence type="predicted"/>
<accession>A0A1E5E5F8</accession>
<dbReference type="Pfam" id="PF07869">
    <property type="entry name" value="DUF1656"/>
    <property type="match status" value="1"/>
</dbReference>
<evidence type="ECO:0000256" key="3">
    <source>
        <dbReference type="ARBA" id="ARBA00022989"/>
    </source>
</evidence>
<feature type="transmembrane region" description="Helical" evidence="5">
    <location>
        <begin position="12"/>
        <end position="36"/>
    </location>
</feature>
<keyword evidence="7" id="KW-1185">Reference proteome</keyword>
<organism evidence="6 7">
    <name type="scientific">Vibrio rumoiensis 1S-45</name>
    <dbReference type="NCBI Taxonomy" id="1188252"/>
    <lineage>
        <taxon>Bacteria</taxon>
        <taxon>Pseudomonadati</taxon>
        <taxon>Pseudomonadota</taxon>
        <taxon>Gammaproteobacteria</taxon>
        <taxon>Vibrionales</taxon>
        <taxon>Vibrionaceae</taxon>
        <taxon>Vibrio</taxon>
    </lineage>
</organism>
<name>A0A1E5E5F8_9VIBR</name>
<evidence type="ECO:0000313" key="7">
    <source>
        <dbReference type="Proteomes" id="UP000094070"/>
    </source>
</evidence>
<evidence type="ECO:0000313" key="6">
    <source>
        <dbReference type="EMBL" id="OEF28649.1"/>
    </source>
</evidence>
<evidence type="ECO:0000256" key="4">
    <source>
        <dbReference type="ARBA" id="ARBA00023136"/>
    </source>
</evidence>
<keyword evidence="2 5" id="KW-0812">Transmembrane</keyword>
<evidence type="ECO:0000256" key="1">
    <source>
        <dbReference type="ARBA" id="ARBA00022475"/>
    </source>
</evidence>
<gene>
    <name evidence="6" type="ORF">A1QC_05120</name>
</gene>
<dbReference type="EMBL" id="AJYK02000017">
    <property type="protein sequence ID" value="OEF28649.1"/>
    <property type="molecule type" value="Genomic_DNA"/>
</dbReference>
<dbReference type="InterPro" id="IPR012451">
    <property type="entry name" value="DUF1656"/>
</dbReference>
<sequence length="69" mass="8006">MSAPHELSIGDVYFSPILSVLVLSVIFTWITVMILNRTRIARFIAYPSLTFIAFCTIYLVIIDRFFLQF</sequence>
<evidence type="ECO:0008006" key="8">
    <source>
        <dbReference type="Google" id="ProtNLM"/>
    </source>
</evidence>
<protein>
    <recommendedName>
        <fullName evidence="8">DUF1656 domain-containing protein</fullName>
    </recommendedName>
</protein>
<feature type="transmembrane region" description="Helical" evidence="5">
    <location>
        <begin position="43"/>
        <end position="62"/>
    </location>
</feature>
<dbReference type="Proteomes" id="UP000094070">
    <property type="component" value="Unassembled WGS sequence"/>
</dbReference>
<keyword evidence="4 5" id="KW-0472">Membrane</keyword>
<dbReference type="AlphaFoldDB" id="A0A1E5E5F8"/>
<dbReference type="RefSeq" id="WP_017024492.1">
    <property type="nucleotide sequence ID" value="NZ_AJYK02000017.1"/>
</dbReference>
<evidence type="ECO:0000256" key="2">
    <source>
        <dbReference type="ARBA" id="ARBA00022692"/>
    </source>
</evidence>
<keyword evidence="1" id="KW-1003">Cell membrane</keyword>